<feature type="compositionally biased region" description="Basic and acidic residues" evidence="1">
    <location>
        <begin position="277"/>
        <end position="299"/>
    </location>
</feature>
<feature type="domain" description="M23ase beta-sheet core" evidence="3">
    <location>
        <begin position="370"/>
        <end position="463"/>
    </location>
</feature>
<keyword evidence="2" id="KW-0732">Signal</keyword>
<dbReference type="Gene3D" id="6.10.250.3150">
    <property type="match status" value="1"/>
</dbReference>
<evidence type="ECO:0000256" key="2">
    <source>
        <dbReference type="SAM" id="SignalP"/>
    </source>
</evidence>
<dbReference type="SUPFAM" id="SSF51261">
    <property type="entry name" value="Duplicated hybrid motif"/>
    <property type="match status" value="1"/>
</dbReference>
<dbReference type="InterPro" id="IPR016047">
    <property type="entry name" value="M23ase_b-sheet_dom"/>
</dbReference>
<dbReference type="EMBL" id="JAGSPJ010000004">
    <property type="protein sequence ID" value="MBR7800436.1"/>
    <property type="molecule type" value="Genomic_DNA"/>
</dbReference>
<comment type="caution">
    <text evidence="4">The sequence shown here is derived from an EMBL/GenBank/DDBJ whole genome shotgun (WGS) entry which is preliminary data.</text>
</comment>
<reference evidence="4" key="1">
    <citation type="submission" date="2021-04" db="EMBL/GenBank/DDBJ databases">
        <title>novel species isolated from subtropical streams in China.</title>
        <authorList>
            <person name="Lu H."/>
        </authorList>
    </citation>
    <scope>NUCLEOTIDE SEQUENCE</scope>
    <source>
        <strain evidence="4">FT137W</strain>
    </source>
</reference>
<dbReference type="Proteomes" id="UP000678545">
    <property type="component" value="Unassembled WGS sequence"/>
</dbReference>
<organism evidence="4 5">
    <name type="scientific">Undibacterium fentianense</name>
    <dbReference type="NCBI Taxonomy" id="2828728"/>
    <lineage>
        <taxon>Bacteria</taxon>
        <taxon>Pseudomonadati</taxon>
        <taxon>Pseudomonadota</taxon>
        <taxon>Betaproteobacteria</taxon>
        <taxon>Burkholderiales</taxon>
        <taxon>Oxalobacteraceae</taxon>
        <taxon>Undibacterium</taxon>
    </lineage>
</organism>
<feature type="compositionally biased region" description="Basic and acidic residues" evidence="1">
    <location>
        <begin position="206"/>
        <end position="224"/>
    </location>
</feature>
<feature type="region of interest" description="Disordered" evidence="1">
    <location>
        <begin position="206"/>
        <end position="227"/>
    </location>
</feature>
<feature type="region of interest" description="Disordered" evidence="1">
    <location>
        <begin position="74"/>
        <end position="95"/>
    </location>
</feature>
<dbReference type="PANTHER" id="PTHR21666">
    <property type="entry name" value="PEPTIDASE-RELATED"/>
    <property type="match status" value="1"/>
</dbReference>
<sequence>MQFQLKTVPQNAQVPSSSFKLKTAATALALILASAWLFPIDQANAQSNRAKEKKQAEATRVELQQKLKALKKDISKTESAKEKASDALEESEQAISEANRSIRDLQVEQQQANERLDQLVAEQVRLTTQVEHQKKQLSNFLRRQYMHGDSDRIKLLLSGDNPNRINRDLHYMSYVSQTQAKLITALRVSLDEIEKNKLAAQETKNELDEIAEEERSHKKSLEKEKKRHAALVGELASKLHAQKKEAASLEKDEQRLSNLVIRLNKLMEEQARAEQLRRAQLEKQRQEKLAQDKALRDKNQQAGQVKSGTKTDGKPNRESEEPKGSMVEHVPQSGMFDGQQFSQLRGQLRLPVKGELVAKFGTRRGDGPSWKGLFIKAAEGAEIKAVAAGKVVFAEWLRGFGNMIILDHGGQYLSLYSNTQAVLKHVGDVVKAGDTIANTGNSGGSEETGLYFELRYKGQVFDPMSWVRK</sequence>
<dbReference type="CDD" id="cd12797">
    <property type="entry name" value="M23_peptidase"/>
    <property type="match status" value="1"/>
</dbReference>
<evidence type="ECO:0000313" key="5">
    <source>
        <dbReference type="Proteomes" id="UP000678545"/>
    </source>
</evidence>
<dbReference type="GO" id="GO:0004222">
    <property type="term" value="F:metalloendopeptidase activity"/>
    <property type="evidence" value="ECO:0007669"/>
    <property type="project" value="TreeGrafter"/>
</dbReference>
<feature type="region of interest" description="Disordered" evidence="1">
    <location>
        <begin position="277"/>
        <end position="331"/>
    </location>
</feature>
<evidence type="ECO:0000313" key="4">
    <source>
        <dbReference type="EMBL" id="MBR7800436.1"/>
    </source>
</evidence>
<feature type="compositionally biased region" description="Basic and acidic residues" evidence="1">
    <location>
        <begin position="74"/>
        <end position="86"/>
    </location>
</feature>
<gene>
    <name evidence="4" type="ORF">KDM90_10565</name>
</gene>
<keyword evidence="5" id="KW-1185">Reference proteome</keyword>
<dbReference type="Pfam" id="PF01551">
    <property type="entry name" value="Peptidase_M23"/>
    <property type="match status" value="1"/>
</dbReference>
<protein>
    <submittedName>
        <fullName evidence="4">Peptidoglycan DD-metalloendopeptidase family protein</fullName>
    </submittedName>
</protein>
<feature type="chain" id="PRO_5036722435" evidence="2">
    <location>
        <begin position="46"/>
        <end position="469"/>
    </location>
</feature>
<accession>A0A941E2U8</accession>
<dbReference type="Gene3D" id="2.70.70.10">
    <property type="entry name" value="Glucose Permease (Domain IIA)"/>
    <property type="match status" value="1"/>
</dbReference>
<dbReference type="InterPro" id="IPR011055">
    <property type="entry name" value="Dup_hybrid_motif"/>
</dbReference>
<feature type="signal peptide" evidence="2">
    <location>
        <begin position="1"/>
        <end position="45"/>
    </location>
</feature>
<evidence type="ECO:0000256" key="1">
    <source>
        <dbReference type="SAM" id="MobiDB-lite"/>
    </source>
</evidence>
<evidence type="ECO:0000259" key="3">
    <source>
        <dbReference type="Pfam" id="PF01551"/>
    </source>
</evidence>
<dbReference type="PANTHER" id="PTHR21666:SF270">
    <property type="entry name" value="MUREIN HYDROLASE ACTIVATOR ENVC"/>
    <property type="match status" value="1"/>
</dbReference>
<dbReference type="AlphaFoldDB" id="A0A941E2U8"/>
<name>A0A941E2U8_9BURK</name>
<dbReference type="InterPro" id="IPR050570">
    <property type="entry name" value="Cell_wall_metabolism_enzyme"/>
</dbReference>
<feature type="compositionally biased region" description="Basic and acidic residues" evidence="1">
    <location>
        <begin position="309"/>
        <end position="323"/>
    </location>
</feature>
<proteinExistence type="predicted"/>
<dbReference type="FunFam" id="2.70.70.10:FF:000003">
    <property type="entry name" value="Murein hydrolase activator EnvC"/>
    <property type="match status" value="1"/>
</dbReference>